<proteinExistence type="predicted"/>
<feature type="domain" description="Epg5-like central TPR repeats" evidence="2">
    <location>
        <begin position="367"/>
        <end position="565"/>
    </location>
</feature>
<organism evidence="3 4">
    <name type="scientific">Macrostomum lignano</name>
    <dbReference type="NCBI Taxonomy" id="282301"/>
    <lineage>
        <taxon>Eukaryota</taxon>
        <taxon>Metazoa</taxon>
        <taxon>Spiralia</taxon>
        <taxon>Lophotrochozoa</taxon>
        <taxon>Platyhelminthes</taxon>
        <taxon>Rhabditophora</taxon>
        <taxon>Macrostomorpha</taxon>
        <taxon>Macrostomida</taxon>
        <taxon>Macrostomidae</taxon>
        <taxon>Macrostomum</taxon>
    </lineage>
</organism>
<evidence type="ECO:0000313" key="3">
    <source>
        <dbReference type="Proteomes" id="UP000095280"/>
    </source>
</evidence>
<dbReference type="InterPro" id="IPR059030">
    <property type="entry name" value="TPR_Epg5_mid"/>
</dbReference>
<accession>A0A1I8FRZ0</accession>
<evidence type="ECO:0000313" key="4">
    <source>
        <dbReference type="WBParaSite" id="maker-unitig_44273-snap-gene-0.2-mRNA-1"/>
    </source>
</evidence>
<evidence type="ECO:0000259" key="2">
    <source>
        <dbReference type="Pfam" id="PF26103"/>
    </source>
</evidence>
<evidence type="ECO:0000256" key="1">
    <source>
        <dbReference type="SAM" id="MobiDB-lite"/>
    </source>
</evidence>
<keyword evidence="3" id="KW-1185">Reference proteome</keyword>
<name>A0A1I8FRZ0_9PLAT</name>
<dbReference type="Proteomes" id="UP000095280">
    <property type="component" value="Unplaced"/>
</dbReference>
<feature type="region of interest" description="Disordered" evidence="1">
    <location>
        <begin position="137"/>
        <end position="174"/>
    </location>
</feature>
<sequence>PSRVCQNRGVLYLIDRLVLSGSGTGRDCSPAPASQQQHSSKASTRCLVVSARPCQAFNNGTGSGGGSGAAAAAAVFSNPWPGLFSGGRSFLLDGAFCFCAGEARAAFGRHLAPCWPLACEQFFLRYFARRAHQHAGGSQGERLFRSRQPHQPDQVHPRPAQRHRQAAGLPPPSPCGLTSRDCHSESLNPCRFAAAVPVSAAVHLVLGQAEPWLELLPIDELRTQLESLAQLLASVGPMSAMPECAVCSDRAAAAEQRRAADRIAAARLDELANRFKPVAPPASGSAMFLPLTKEAAPQPCLSQLLATEERTQAAQLCIEALLRRRRRTLGSGLLTGLIECLGPEVHPTMAGQAQPLLKAVLQTPSLGALSMSIDQIADVASMAGRLCCKRERTARLELYSQWNVYLEQTWMSLVASLSQVPRRTKCAPQSPGAISTRPAGADTLWEAVRPVFAPFLEPLESTQFPIPIRWRPVQRPATVKMAGRVLDCLVEIVCQPRPRVPAHFGIEIASNSLAEPAPLERRPIHEQLLLYYCQRLAAPLNSDACPTCWLLCHSSLAKADWRQLIATDFYSPPLCPRLSSFWQALSARLIASSEALTDIGRCYSTWWLLCNDHFAGDNIGMARVRPRPLGNQRSPKFGTVFDRHLTEVSHDNRLAIQMGSDRACKERTSGDGTYFSWPFLARTLGRAVFAPLQQGRFVAD</sequence>
<dbReference type="Pfam" id="PF26103">
    <property type="entry name" value="TPR_Epg5"/>
    <property type="match status" value="1"/>
</dbReference>
<protein>
    <submittedName>
        <fullName evidence="4">FATC domain-containing protein</fullName>
    </submittedName>
</protein>
<dbReference type="AlphaFoldDB" id="A0A1I8FRZ0"/>
<dbReference type="WBParaSite" id="maker-unitig_44273-snap-gene-0.2-mRNA-1">
    <property type="protein sequence ID" value="maker-unitig_44273-snap-gene-0.2-mRNA-1"/>
    <property type="gene ID" value="maker-unitig_44273-snap-gene-0.2"/>
</dbReference>
<reference evidence="4" key="1">
    <citation type="submission" date="2016-11" db="UniProtKB">
        <authorList>
            <consortium name="WormBaseParasite"/>
        </authorList>
    </citation>
    <scope>IDENTIFICATION</scope>
</reference>